<dbReference type="Proteomes" id="UP000249417">
    <property type="component" value="Unassembled WGS sequence"/>
</dbReference>
<keyword evidence="2 4" id="KW-0808">Transferase</keyword>
<evidence type="ECO:0000256" key="3">
    <source>
        <dbReference type="ARBA" id="ARBA00023315"/>
    </source>
</evidence>
<dbReference type="GO" id="GO:0005737">
    <property type="term" value="C:cytoplasm"/>
    <property type="evidence" value="ECO:0007669"/>
    <property type="project" value="UniProtKB-SubCell"/>
</dbReference>
<keyword evidence="3 4" id="KW-0012">Acyltransferase</keyword>
<dbReference type="SUPFAM" id="SSF52317">
    <property type="entry name" value="Class I glutamine amidotransferase-like"/>
    <property type="match status" value="1"/>
</dbReference>
<dbReference type="EC" id="2.3.1.46" evidence="4"/>
<keyword evidence="4" id="KW-0963">Cytoplasm</keyword>
<feature type="active site" evidence="4">
    <location>
        <position position="242"/>
    </location>
</feature>
<dbReference type="InterPro" id="IPR029062">
    <property type="entry name" value="Class_I_gatase-like"/>
</dbReference>
<feature type="site" description="Important for acyl-CoA specificity" evidence="4">
    <location>
        <position position="115"/>
    </location>
</feature>
<dbReference type="PANTHER" id="PTHR20919:SF0">
    <property type="entry name" value="HOMOSERINE O-SUCCINYLTRANSFERASE"/>
    <property type="match status" value="1"/>
</dbReference>
<dbReference type="Pfam" id="PF04204">
    <property type="entry name" value="HTS"/>
    <property type="match status" value="1"/>
</dbReference>
<reference evidence="6 7" key="1">
    <citation type="submission" date="2017-08" db="EMBL/GenBank/DDBJ databases">
        <title>Infants hospitalized years apart are colonized by the same room-sourced microbial strains.</title>
        <authorList>
            <person name="Brooks B."/>
            <person name="Olm M.R."/>
            <person name="Firek B.A."/>
            <person name="Baker R."/>
            <person name="Thomas B.C."/>
            <person name="Morowitz M.J."/>
            <person name="Banfield J.F."/>
        </authorList>
    </citation>
    <scope>NUCLEOTIDE SEQUENCE [LARGE SCALE GENOMIC DNA]</scope>
    <source>
        <strain evidence="6">S2_005_002_R2_29</strain>
    </source>
</reference>
<dbReference type="GO" id="GO:0008899">
    <property type="term" value="F:homoserine O-succinyltransferase activity"/>
    <property type="evidence" value="ECO:0007669"/>
    <property type="project" value="UniProtKB-EC"/>
</dbReference>
<comment type="function">
    <text evidence="4">Transfers a succinyl group from succinyl-CoA to L-homoserine, forming succinyl-L-homoserine.</text>
</comment>
<comment type="pathway">
    <text evidence="4">Amino-acid biosynthesis; L-methionine biosynthesis via de novo pathway; O-succinyl-L-homoserine from L-homoserine: step 1/1.</text>
</comment>
<dbReference type="Gene3D" id="3.40.50.880">
    <property type="match status" value="1"/>
</dbReference>
<comment type="similarity">
    <text evidence="4">Belongs to the MetA family.</text>
</comment>
<feature type="active site" description="Proton acceptor" evidence="4">
    <location>
        <position position="240"/>
    </location>
</feature>
<proteinExistence type="inferred from homology"/>
<dbReference type="UniPathway" id="UPA00051">
    <property type="reaction ID" value="UER00075"/>
</dbReference>
<comment type="catalytic activity">
    <reaction evidence="4">
        <text>L-homoserine + succinyl-CoA = O-succinyl-L-homoserine + CoA</text>
        <dbReference type="Rhea" id="RHEA:22008"/>
        <dbReference type="ChEBI" id="CHEBI:57287"/>
        <dbReference type="ChEBI" id="CHEBI:57292"/>
        <dbReference type="ChEBI" id="CHEBI:57476"/>
        <dbReference type="ChEBI" id="CHEBI:57661"/>
        <dbReference type="EC" id="2.3.1.46"/>
    </reaction>
</comment>
<evidence type="ECO:0000256" key="1">
    <source>
        <dbReference type="ARBA" id="ARBA00022605"/>
    </source>
</evidence>
<accession>A0A2W5N5U6</accession>
<dbReference type="AlphaFoldDB" id="A0A2W5N5U6"/>
<comment type="caution">
    <text evidence="4">Lacks conserved residue(s) required for the propagation of feature annotation.</text>
</comment>
<evidence type="ECO:0000313" key="7">
    <source>
        <dbReference type="Proteomes" id="UP000249417"/>
    </source>
</evidence>
<name>A0A2W5N5U6_9BACT</name>
<dbReference type="GO" id="GO:0009086">
    <property type="term" value="P:methionine biosynthetic process"/>
    <property type="evidence" value="ECO:0007669"/>
    <property type="project" value="UniProtKB-UniRule"/>
</dbReference>
<comment type="subcellular location">
    <subcellularLocation>
        <location evidence="4">Cytoplasm</location>
    </subcellularLocation>
</comment>
<feature type="binding site" evidence="4">
    <location>
        <position position="168"/>
    </location>
    <ligand>
        <name>substrate</name>
    </ligand>
</feature>
<organism evidence="6 7">
    <name type="scientific">Micavibrio aeruginosavorus</name>
    <dbReference type="NCBI Taxonomy" id="349221"/>
    <lineage>
        <taxon>Bacteria</taxon>
        <taxon>Pseudomonadati</taxon>
        <taxon>Bdellovibrionota</taxon>
        <taxon>Bdellovibrionia</taxon>
        <taxon>Bdellovibrionales</taxon>
        <taxon>Pseudobdellovibrionaceae</taxon>
        <taxon>Micavibrio</taxon>
    </lineage>
</organism>
<evidence type="ECO:0000313" key="6">
    <source>
        <dbReference type="EMBL" id="PZQ46125.1"/>
    </source>
</evidence>
<protein>
    <recommendedName>
        <fullName evidence="4">Homoserine O-succinyltransferase</fullName>
        <shortName evidence="4">HST</shortName>
        <ecNumber evidence="4">2.3.1.46</ecNumber>
    </recommendedName>
    <alternativeName>
        <fullName evidence="4">Homoserine transsuccinylase</fullName>
        <shortName evidence="4">HTS</shortName>
    </alternativeName>
</protein>
<keyword evidence="4" id="KW-0486">Methionine biosynthesis</keyword>
<feature type="binding site" evidence="4">
    <location>
        <position position="254"/>
    </location>
    <ligand>
        <name>substrate</name>
    </ligand>
</feature>
<evidence type="ECO:0000256" key="2">
    <source>
        <dbReference type="ARBA" id="ARBA00022679"/>
    </source>
</evidence>
<keyword evidence="1 4" id="KW-0028">Amino-acid biosynthesis</keyword>
<feature type="binding site" evidence="4">
    <location>
        <position position="197"/>
    </location>
    <ligand>
        <name>substrate</name>
    </ligand>
</feature>
<dbReference type="InterPro" id="IPR033752">
    <property type="entry name" value="MetA_family"/>
</dbReference>
<dbReference type="EMBL" id="QFQB01000032">
    <property type="protein sequence ID" value="PZQ46125.1"/>
    <property type="molecule type" value="Genomic_DNA"/>
</dbReference>
<gene>
    <name evidence="4" type="primary">metAS</name>
    <name evidence="6" type="ORF">DI551_05795</name>
</gene>
<feature type="site" description="Important for substrate specificity" evidence="4">
    <location>
        <position position="197"/>
    </location>
</feature>
<feature type="active site" description="Acyl-thioester intermediate" evidence="4 5">
    <location>
        <position position="147"/>
    </location>
</feature>
<feature type="site" description="Important for acyl-CoA specificity" evidence="4">
    <location>
        <position position="113"/>
    </location>
</feature>
<dbReference type="GO" id="GO:0004414">
    <property type="term" value="F:homoserine O-acetyltransferase activity"/>
    <property type="evidence" value="ECO:0007669"/>
    <property type="project" value="UniProtKB-UniRule"/>
</dbReference>
<dbReference type="NCBIfam" id="NF003776">
    <property type="entry name" value="PRK05368.1-3"/>
    <property type="match status" value="1"/>
</dbReference>
<evidence type="ECO:0000256" key="5">
    <source>
        <dbReference type="PIRSR" id="PIRSR000450-1"/>
    </source>
</evidence>
<sequence length="355" mass="40465">MPLIKNSDLPTFDRLSREGRQVLDPNRASHQDIRELHIGFLNIMPDAALEAAERQFFRLIGESNKIVQIYLHPFTLPIFERSEDAKAHIEKHYETLEQIKESGIDALVITGANEETNPHVSDETTWGPLKDILAWAHENVTSTLCSCLASHAALTYSYGQPPMWRDDKRWGVYRHKVLDCSHPMVRGMNTAFDVPHSRYSEITRGQFEKAGMKILVESPEAGVHLATSADGIRLICFQGHPEYDMVSLLKEYRREVMNYIERKRPDYPPFPEHYFADVRAQELAAKFKNDVLDGKTDEAFPEEELASLLENTWADSARSAVGAWVGLVYQITNVDRKKPFMEGIDPNDPLSLKKA</sequence>
<feature type="site" description="Important for acyl-CoA specificity" evidence="4">
    <location>
        <position position="148"/>
    </location>
</feature>
<dbReference type="PIRSF" id="PIRSF000450">
    <property type="entry name" value="H_ser_succinyltr"/>
    <property type="match status" value="1"/>
</dbReference>
<comment type="caution">
    <text evidence="6">The sequence shown here is derived from an EMBL/GenBank/DDBJ whole genome shotgun (WGS) entry which is preliminary data.</text>
</comment>
<dbReference type="HAMAP" id="MF_00295">
    <property type="entry name" value="MetA_acyltransf"/>
    <property type="match status" value="1"/>
</dbReference>
<evidence type="ECO:0000256" key="4">
    <source>
        <dbReference type="HAMAP-Rule" id="MF_00295"/>
    </source>
</evidence>
<dbReference type="PANTHER" id="PTHR20919">
    <property type="entry name" value="HOMOSERINE O-SUCCINYLTRANSFERASE"/>
    <property type="match status" value="1"/>
</dbReference>